<evidence type="ECO:0000313" key="4">
    <source>
        <dbReference type="Proteomes" id="UP001183388"/>
    </source>
</evidence>
<sequence length="355" mass="37124">MPRVLRRRFVTALALATALPLVTAAQLGGASADAPASPASAGAGAPGGILLPGAPEDVRIDVAHELPGERVYPEGVTVDPRTGHLFAGSFEDGTIYRMTPGRRVAETFLPAGTDGRDTANGLTVDAEGRLWVTDSTTGVTVYDADDGRRIASFEVPGDAPRFVNDLTVAPDGTAYLTDTVRAVVYAVTPEQLAAAAGAECAGPLTVRHDLSGVIQPQPEGTYTLNGIVADPVGAYLLVVDMAAGDLYRVDTATQRITRVALSGGDMVQGDGMVLRDGRLWLVQNGLDTLSRWSVSADGTRATLSVSHTDESLQFPTTLTRRDGRLYVVRSQFDRGGPSGPGTPEPPFTIAEVTGL</sequence>
<reference evidence="4" key="1">
    <citation type="submission" date="2023-07" db="EMBL/GenBank/DDBJ databases">
        <title>30 novel species of actinomycetes from the DSMZ collection.</title>
        <authorList>
            <person name="Nouioui I."/>
        </authorList>
    </citation>
    <scope>NUCLEOTIDE SEQUENCE [LARGE SCALE GENOMIC DNA]</scope>
    <source>
        <strain evidence="4">DSM 44917</strain>
    </source>
</reference>
<name>A0ABU2L7Y1_9ACTN</name>
<protein>
    <submittedName>
        <fullName evidence="3">Superoxide dismutase</fullName>
    </submittedName>
</protein>
<dbReference type="EMBL" id="JAVREN010000013">
    <property type="protein sequence ID" value="MDT0307571.1"/>
    <property type="molecule type" value="Genomic_DNA"/>
</dbReference>
<dbReference type="PANTHER" id="PTHR47572">
    <property type="entry name" value="LIPOPROTEIN-RELATED"/>
    <property type="match status" value="1"/>
</dbReference>
<comment type="similarity">
    <text evidence="1">Belongs to the SMP-30/CGR1 family.</text>
</comment>
<feature type="chain" id="PRO_5046471499" evidence="2">
    <location>
        <begin position="25"/>
        <end position="355"/>
    </location>
</feature>
<dbReference type="RefSeq" id="WP_311630526.1">
    <property type="nucleotide sequence ID" value="NZ_JAVREN010000013.1"/>
</dbReference>
<dbReference type="Gene3D" id="2.120.10.30">
    <property type="entry name" value="TolB, C-terminal domain"/>
    <property type="match status" value="2"/>
</dbReference>
<organism evidence="3 4">
    <name type="scientific">Streptomyces boetiae</name>
    <dbReference type="NCBI Taxonomy" id="3075541"/>
    <lineage>
        <taxon>Bacteria</taxon>
        <taxon>Bacillati</taxon>
        <taxon>Actinomycetota</taxon>
        <taxon>Actinomycetes</taxon>
        <taxon>Kitasatosporales</taxon>
        <taxon>Streptomycetaceae</taxon>
        <taxon>Streptomyces</taxon>
    </lineage>
</organism>
<gene>
    <name evidence="3" type="ORF">RM780_11425</name>
</gene>
<dbReference type="Proteomes" id="UP001183388">
    <property type="component" value="Unassembled WGS sequence"/>
</dbReference>
<evidence type="ECO:0000256" key="1">
    <source>
        <dbReference type="ARBA" id="ARBA00008853"/>
    </source>
</evidence>
<dbReference type="PROSITE" id="PS51318">
    <property type="entry name" value="TAT"/>
    <property type="match status" value="1"/>
</dbReference>
<accession>A0ABU2L7Y1</accession>
<dbReference type="InterPro" id="IPR011042">
    <property type="entry name" value="6-blade_b-propeller_TolB-like"/>
</dbReference>
<dbReference type="InterPro" id="IPR006311">
    <property type="entry name" value="TAT_signal"/>
</dbReference>
<dbReference type="SUPFAM" id="SSF63829">
    <property type="entry name" value="Calcium-dependent phosphotriesterase"/>
    <property type="match status" value="1"/>
</dbReference>
<dbReference type="InterPro" id="IPR051262">
    <property type="entry name" value="SMP-30/CGR1_Lactonase"/>
</dbReference>
<feature type="signal peptide" evidence="2">
    <location>
        <begin position="1"/>
        <end position="24"/>
    </location>
</feature>
<dbReference type="PANTHER" id="PTHR47572:SF4">
    <property type="entry name" value="LACTONASE DRP35"/>
    <property type="match status" value="1"/>
</dbReference>
<comment type="caution">
    <text evidence="3">The sequence shown here is derived from an EMBL/GenBank/DDBJ whole genome shotgun (WGS) entry which is preliminary data.</text>
</comment>
<proteinExistence type="inferred from homology"/>
<keyword evidence="2" id="KW-0732">Signal</keyword>
<evidence type="ECO:0000313" key="3">
    <source>
        <dbReference type="EMBL" id="MDT0307571.1"/>
    </source>
</evidence>
<evidence type="ECO:0000256" key="2">
    <source>
        <dbReference type="SAM" id="SignalP"/>
    </source>
</evidence>
<keyword evidence="4" id="KW-1185">Reference proteome</keyword>